<dbReference type="Pfam" id="PF14316">
    <property type="entry name" value="DUF4381"/>
    <property type="match status" value="1"/>
</dbReference>
<dbReference type="OrthoDB" id="283083at2"/>
<reference evidence="2 3" key="1">
    <citation type="submission" date="2019-03" db="EMBL/GenBank/DDBJ databases">
        <title>Luteimonas zhaokaii sp.nov., isolated from the rectal contents of Plateau pika in Yushu, Qinghai Province, China.</title>
        <authorList>
            <person name="Zhang G."/>
        </authorList>
    </citation>
    <scope>NUCLEOTIDE SEQUENCE [LARGE SCALE GENOMIC DNA]</scope>
    <source>
        <strain evidence="2 3">THG-MD21</strain>
    </source>
</reference>
<evidence type="ECO:0000313" key="2">
    <source>
        <dbReference type="EMBL" id="TDK33873.1"/>
    </source>
</evidence>
<gene>
    <name evidence="2" type="ORF">E2F49_07790</name>
</gene>
<organism evidence="2 3">
    <name type="scientific">Luteimonas terrae</name>
    <dbReference type="NCBI Taxonomy" id="1530191"/>
    <lineage>
        <taxon>Bacteria</taxon>
        <taxon>Pseudomonadati</taxon>
        <taxon>Pseudomonadota</taxon>
        <taxon>Gammaproteobacteria</taxon>
        <taxon>Lysobacterales</taxon>
        <taxon>Lysobacteraceae</taxon>
        <taxon>Luteimonas</taxon>
    </lineage>
</organism>
<accession>A0A4R5UEZ2</accession>
<protein>
    <submittedName>
        <fullName evidence="2">DUF4381 domain-containing protein</fullName>
    </submittedName>
</protein>
<proteinExistence type="predicted"/>
<dbReference type="EMBL" id="SMTG01000002">
    <property type="protein sequence ID" value="TDK33873.1"/>
    <property type="molecule type" value="Genomic_DNA"/>
</dbReference>
<feature type="transmembrane region" description="Helical" evidence="1">
    <location>
        <begin position="26"/>
        <end position="46"/>
    </location>
</feature>
<evidence type="ECO:0000256" key="1">
    <source>
        <dbReference type="SAM" id="Phobius"/>
    </source>
</evidence>
<dbReference type="Proteomes" id="UP000295543">
    <property type="component" value="Unassembled WGS sequence"/>
</dbReference>
<keyword evidence="1" id="KW-0472">Membrane</keyword>
<keyword evidence="3" id="KW-1185">Reference proteome</keyword>
<keyword evidence="1" id="KW-1133">Transmembrane helix</keyword>
<keyword evidence="1" id="KW-0812">Transmembrane</keyword>
<dbReference type="RefSeq" id="WP_133393275.1">
    <property type="nucleotide sequence ID" value="NZ_SMTG01000002.1"/>
</dbReference>
<name>A0A4R5UEZ2_9GAMM</name>
<dbReference type="InterPro" id="IPR025489">
    <property type="entry name" value="DUF4381"/>
</dbReference>
<sequence length="152" mass="17015">MAAPDLVLRDIHQPSAPPWWPPAPGWWWLAAAILVVCLAIVVWRVLRAWERRRWQRTFDAEVALAGSNTGRIAVMSSLLRRAARRHRADGDRLQGDDWLTFLDVGQRGAPFKSGVGAALRDGAFRRDTGALDLDALHALARGRFVDLMTKRA</sequence>
<dbReference type="AlphaFoldDB" id="A0A4R5UEZ2"/>
<evidence type="ECO:0000313" key="3">
    <source>
        <dbReference type="Proteomes" id="UP000295543"/>
    </source>
</evidence>
<comment type="caution">
    <text evidence="2">The sequence shown here is derived from an EMBL/GenBank/DDBJ whole genome shotgun (WGS) entry which is preliminary data.</text>
</comment>